<feature type="compositionally biased region" description="Acidic residues" evidence="1">
    <location>
        <begin position="795"/>
        <end position="804"/>
    </location>
</feature>
<reference evidence="3 4" key="1">
    <citation type="submission" date="2016-09" db="EMBL/GenBank/DDBJ databases">
        <title>Extensive genetic diversity and differential bi-allelic expression allows diatom success in the polar Southern Ocean.</title>
        <authorList>
            <consortium name="DOE Joint Genome Institute"/>
            <person name="Mock T."/>
            <person name="Otillar R.P."/>
            <person name="Strauss J."/>
            <person name="Dupont C."/>
            <person name="Frickenhaus S."/>
            <person name="Maumus F."/>
            <person name="Mcmullan M."/>
            <person name="Sanges R."/>
            <person name="Schmutz J."/>
            <person name="Toseland A."/>
            <person name="Valas R."/>
            <person name="Veluchamy A."/>
            <person name="Ward B.J."/>
            <person name="Allen A."/>
            <person name="Barry K."/>
            <person name="Falciatore A."/>
            <person name="Ferrante M."/>
            <person name="Fortunato A.E."/>
            <person name="Gloeckner G."/>
            <person name="Gruber A."/>
            <person name="Hipkin R."/>
            <person name="Janech M."/>
            <person name="Kroth P."/>
            <person name="Leese F."/>
            <person name="Lindquist E."/>
            <person name="Lyon B.R."/>
            <person name="Martin J."/>
            <person name="Mayer C."/>
            <person name="Parker M."/>
            <person name="Quesneville H."/>
            <person name="Raymond J."/>
            <person name="Uhlig C."/>
            <person name="Valentin K.U."/>
            <person name="Worden A.Z."/>
            <person name="Armbrust E.V."/>
            <person name="Bowler C."/>
            <person name="Green B."/>
            <person name="Moulton V."/>
            <person name="Van Oosterhout C."/>
            <person name="Grigoriev I."/>
        </authorList>
    </citation>
    <scope>NUCLEOTIDE SEQUENCE [LARGE SCALE GENOMIC DNA]</scope>
    <source>
        <strain evidence="3 4">CCMP1102</strain>
    </source>
</reference>
<evidence type="ECO:0000256" key="1">
    <source>
        <dbReference type="SAM" id="MobiDB-lite"/>
    </source>
</evidence>
<protein>
    <recommendedName>
        <fullName evidence="2">Integrase catalytic domain-containing protein</fullName>
    </recommendedName>
</protein>
<evidence type="ECO:0000259" key="2">
    <source>
        <dbReference type="PROSITE" id="PS50994"/>
    </source>
</evidence>
<dbReference type="InterPro" id="IPR001584">
    <property type="entry name" value="Integrase_cat-core"/>
</dbReference>
<organism evidence="3 4">
    <name type="scientific">Fragilariopsis cylindrus CCMP1102</name>
    <dbReference type="NCBI Taxonomy" id="635003"/>
    <lineage>
        <taxon>Eukaryota</taxon>
        <taxon>Sar</taxon>
        <taxon>Stramenopiles</taxon>
        <taxon>Ochrophyta</taxon>
        <taxon>Bacillariophyta</taxon>
        <taxon>Bacillariophyceae</taxon>
        <taxon>Bacillariophycidae</taxon>
        <taxon>Bacillariales</taxon>
        <taxon>Bacillariaceae</taxon>
        <taxon>Fragilariopsis</taxon>
    </lineage>
</organism>
<feature type="region of interest" description="Disordered" evidence="1">
    <location>
        <begin position="740"/>
        <end position="841"/>
    </location>
</feature>
<sequence>METIFKAVGLAMMSIGTTVIRIEATIFDKFDYIAPVYNKLVYVQSLLSSVSFSSTPMHPKSIYRRQNSSNNKSSSGRHRCTFFARKRINCKRSIISGSNFSMNDSINQAKYYRRIRADPQSKSNTTVRAIPFYFPVRQRKPGVFKTRSNAVPQSHSIRLMFYMIIDCNFQVESPNNGHKHMKVRSVGRNIGPRNGVASITIDSASSINLFKDKSLLDDIKTNDKLKLKVRTSDSTFHVDEVGVPNKSIQHLPLSTNDDYYYYPNGVTNILSLALLAKNKRVFMDTAVENAFHVYNEDGSYIRFVPTSNGMYCLDVGPDNEPCVMAVQTVKDEQSKFSNIDCTRAEAVRKLQEVLACPSDYDLANAVENNVIGNTPFTRRDVRIAKQIYGPDVAALKGKTVKQQSKMPREDESKDIPPYIAKEYHDVHLSIDVMHVNGITFLISFSKHIGLIQSYCIRKSNKQKYLDGILAMLVMYRSRQPLQVTTMEADGAFEAIRQDLQDKPYEIALTTCDADRHVEIIERQIRFVKERIRSVRMMLPYKRLPKRFLIELVSKVTVLMNSLPKKGGIHRIMSPRELVTGKKLRVPEHHIGQYVQGLTGGNNDTGKERSVDALYIGRADNGSGHTVFKLSTKQVVSVNRVKVISPTVDHIKFVEDMAEAGGQPEGLEFADINGKITLEDFMEAINDDGDDDSNASDDDFLHDDEYQKEFNEEVRLENSEGLATDEDQADAFHNEISHLVQDPNDRPALKNSRLRPRTNGRAIVALSHKTEECGKKKKKKNEKKRPKFNNPADPTTEVDDDDDDYHDALSEHPVPDELVSVDDAKPGVCEAAEEDPDAKNSE</sequence>
<proteinExistence type="predicted"/>
<evidence type="ECO:0000313" key="4">
    <source>
        <dbReference type="Proteomes" id="UP000095751"/>
    </source>
</evidence>
<dbReference type="Proteomes" id="UP000095751">
    <property type="component" value="Unassembled WGS sequence"/>
</dbReference>
<accession>A0A1E7F557</accession>
<dbReference type="GO" id="GO:0015074">
    <property type="term" value="P:DNA integration"/>
    <property type="evidence" value="ECO:0007669"/>
    <property type="project" value="InterPro"/>
</dbReference>
<dbReference type="EMBL" id="KV784362">
    <property type="protein sequence ID" value="OEU13135.1"/>
    <property type="molecule type" value="Genomic_DNA"/>
</dbReference>
<feature type="compositionally biased region" description="Basic and acidic residues" evidence="1">
    <location>
        <begin position="805"/>
        <end position="814"/>
    </location>
</feature>
<keyword evidence="4" id="KW-1185">Reference proteome</keyword>
<dbReference type="KEGG" id="fcy:FRACYDRAFT_242732"/>
<feature type="region of interest" description="Disordered" evidence="1">
    <location>
        <begin position="53"/>
        <end position="77"/>
    </location>
</feature>
<dbReference type="InParanoid" id="A0A1E7F557"/>
<evidence type="ECO:0000313" key="3">
    <source>
        <dbReference type="EMBL" id="OEU13135.1"/>
    </source>
</evidence>
<feature type="domain" description="Integrase catalytic" evidence="2">
    <location>
        <begin position="403"/>
        <end position="582"/>
    </location>
</feature>
<dbReference type="AlphaFoldDB" id="A0A1E7F557"/>
<feature type="compositionally biased region" description="Basic residues" evidence="1">
    <location>
        <begin position="774"/>
        <end position="786"/>
    </location>
</feature>
<gene>
    <name evidence="3" type="ORF">FRACYDRAFT_242732</name>
</gene>
<dbReference type="PROSITE" id="PS50994">
    <property type="entry name" value="INTEGRASE"/>
    <property type="match status" value="1"/>
</dbReference>
<name>A0A1E7F557_9STRA</name>
<dbReference type="OrthoDB" id="44654at2759"/>